<evidence type="ECO:0000256" key="2">
    <source>
        <dbReference type="ARBA" id="ARBA00022980"/>
    </source>
</evidence>
<gene>
    <name evidence="6" type="ORF">MUK42_28425</name>
</gene>
<protein>
    <recommendedName>
        <fullName evidence="5">FAF domain-containing protein</fullName>
    </recommendedName>
</protein>
<sequence>MAACGSLSSLFEKPRPENPTLMESLSSWSQIMAQKPVDNACSFTEIFGELHFQEKPAPPPDSTHSFPLKSSDKLQLCTERLGSESSDDVDDLVEEEGDDPGSDRWKEKQAAVDGGHPNNCSDVRTKTGGFPPPISSIGKSGKPWIYFKSYRHEGRFVLREIRIPTKEFLHASREDGRLKLQLVHPDEEIPEGDEDEDEDEDEEDEEEEEEDGEEKAKAIQGNLIFISAFESRRKKMAPKKDKAAPPSSKPAKSGGGKQKKKKWSKGKQKEKVNNAVLFDQASYDKMLSEVPKFKQITPSVLSERLRINGSLARRAIKDLMARGAIRMVSAHASQQIYTRATNT</sequence>
<dbReference type="Pfam" id="PF03297">
    <property type="entry name" value="Ribosomal_S25"/>
    <property type="match status" value="1"/>
</dbReference>
<dbReference type="Proteomes" id="UP001055439">
    <property type="component" value="Chromosome 2"/>
</dbReference>
<dbReference type="OrthoDB" id="676808at2759"/>
<organism evidence="6 7">
    <name type="scientific">Musa troglodytarum</name>
    <name type="common">fe'i banana</name>
    <dbReference type="NCBI Taxonomy" id="320322"/>
    <lineage>
        <taxon>Eukaryota</taxon>
        <taxon>Viridiplantae</taxon>
        <taxon>Streptophyta</taxon>
        <taxon>Embryophyta</taxon>
        <taxon>Tracheophyta</taxon>
        <taxon>Spermatophyta</taxon>
        <taxon>Magnoliopsida</taxon>
        <taxon>Liliopsida</taxon>
        <taxon>Zingiberales</taxon>
        <taxon>Musaceae</taxon>
        <taxon>Musa</taxon>
    </lineage>
</organism>
<dbReference type="EMBL" id="CP097504">
    <property type="protein sequence ID" value="URD86967.1"/>
    <property type="molecule type" value="Genomic_DNA"/>
</dbReference>
<dbReference type="Gene3D" id="3.30.63.20">
    <property type="match status" value="1"/>
</dbReference>
<dbReference type="Pfam" id="PF11250">
    <property type="entry name" value="FAF"/>
    <property type="match status" value="1"/>
</dbReference>
<dbReference type="GO" id="GO:0005840">
    <property type="term" value="C:ribosome"/>
    <property type="evidence" value="ECO:0007669"/>
    <property type="project" value="UniProtKB-KW"/>
</dbReference>
<feature type="region of interest" description="Disordered" evidence="4">
    <location>
        <begin position="79"/>
        <end position="135"/>
    </location>
</feature>
<keyword evidence="2" id="KW-0689">Ribosomal protein</keyword>
<dbReference type="GO" id="GO:1990904">
    <property type="term" value="C:ribonucleoprotein complex"/>
    <property type="evidence" value="ECO:0007669"/>
    <property type="project" value="UniProtKB-KW"/>
</dbReference>
<dbReference type="FunFam" id="3.30.63.20:FF:000001">
    <property type="entry name" value="40S ribosomal protein S25"/>
    <property type="match status" value="1"/>
</dbReference>
<keyword evidence="3" id="KW-0687">Ribonucleoprotein</keyword>
<evidence type="ECO:0000313" key="6">
    <source>
        <dbReference type="EMBL" id="URD86967.1"/>
    </source>
</evidence>
<comment type="similarity">
    <text evidence="1">Belongs to the eukaryotic ribosomal protein eS25 family.</text>
</comment>
<feature type="region of interest" description="Disordered" evidence="4">
    <location>
        <begin position="168"/>
        <end position="217"/>
    </location>
</feature>
<feature type="compositionally biased region" description="Basic and acidic residues" evidence="4">
    <location>
        <begin position="101"/>
        <end position="110"/>
    </location>
</feature>
<dbReference type="InterPro" id="IPR046431">
    <property type="entry name" value="FAF_dom"/>
</dbReference>
<feature type="domain" description="FAF" evidence="5">
    <location>
        <begin position="130"/>
        <end position="182"/>
    </location>
</feature>
<feature type="compositionally biased region" description="Basic and acidic residues" evidence="4">
    <location>
        <begin position="168"/>
        <end position="178"/>
    </location>
</feature>
<evidence type="ECO:0000313" key="7">
    <source>
        <dbReference type="Proteomes" id="UP001055439"/>
    </source>
</evidence>
<feature type="compositionally biased region" description="Acidic residues" evidence="4">
    <location>
        <begin position="188"/>
        <end position="213"/>
    </location>
</feature>
<dbReference type="PANTHER" id="PTHR12850">
    <property type="entry name" value="40S RIBOSOMAL PROTEIN S25"/>
    <property type="match status" value="1"/>
</dbReference>
<feature type="region of interest" description="Disordered" evidence="4">
    <location>
        <begin position="235"/>
        <end position="270"/>
    </location>
</feature>
<name>A0A9E7F3I7_9LILI</name>
<evidence type="ECO:0000256" key="4">
    <source>
        <dbReference type="SAM" id="MobiDB-lite"/>
    </source>
</evidence>
<proteinExistence type="inferred from homology"/>
<feature type="region of interest" description="Disordered" evidence="4">
    <location>
        <begin position="1"/>
        <end position="22"/>
    </location>
</feature>
<evidence type="ECO:0000256" key="3">
    <source>
        <dbReference type="ARBA" id="ARBA00023274"/>
    </source>
</evidence>
<feature type="compositionally biased region" description="Acidic residues" evidence="4">
    <location>
        <begin position="85"/>
        <end position="100"/>
    </location>
</feature>
<evidence type="ECO:0000256" key="1">
    <source>
        <dbReference type="ARBA" id="ARBA00009106"/>
    </source>
</evidence>
<keyword evidence="7" id="KW-1185">Reference proteome</keyword>
<feature type="compositionally biased region" description="Basic residues" evidence="4">
    <location>
        <begin position="257"/>
        <end position="266"/>
    </location>
</feature>
<reference evidence="6" key="1">
    <citation type="submission" date="2022-05" db="EMBL/GenBank/DDBJ databases">
        <title>The Musa troglodytarum L. genome provides insights into the mechanism of non-climacteric behaviour and enrichment of carotenoids.</title>
        <authorList>
            <person name="Wang J."/>
        </authorList>
    </citation>
    <scope>NUCLEOTIDE SEQUENCE</scope>
    <source>
        <tissue evidence="6">Leaf</tissue>
    </source>
</reference>
<accession>A0A9E7F3I7</accession>
<evidence type="ECO:0000259" key="5">
    <source>
        <dbReference type="Pfam" id="PF11250"/>
    </source>
</evidence>
<dbReference type="AlphaFoldDB" id="A0A9E7F3I7"/>
<dbReference type="InterPro" id="IPR004977">
    <property type="entry name" value="Ribosomal_eS25"/>
</dbReference>